<evidence type="ECO:0000256" key="1">
    <source>
        <dbReference type="SAM" id="MobiDB-lite"/>
    </source>
</evidence>
<feature type="region of interest" description="Disordered" evidence="1">
    <location>
        <begin position="51"/>
        <end position="74"/>
    </location>
</feature>
<sequence>MQPESGTQSGFSALRLNVQPRASGHVQKVELCFHGDWDIFDGTISLHFAAPQSSTSTSTSTSTSITTSSSSTDRHHALLIHRPDRVVHGSIRCCVEGLHEHPHTESFDSSVASPQPQQTVTERSLKRSAPWPSDDAERHHKTLRTEPNTLHRADKTSQQSGRQTRRHDAPPRTSDQGEDVDEDGLTRQVRLLALKSLTCSLIQAAVSAAYWPCDYACWQSLLARTEALDPSVLASLHAPYTTAPAARWLEDPRDWLRTGSADRFPTDFDWPLEDAEAVVLRHDLAKWWARFEVFRSDICDDVDTLRGLDTLPLDKADVLAADTDTIVMAFLTLTLMHFFYRRLGRPHASNPRVPETDIEEPDGNQLRGLSCELRRRTWHSIGDMDDLGSPRPNATWRWGCGIEKFFWVASMSIGGFVAT</sequence>
<gene>
    <name evidence="2" type="ORF">CPLU01_15109</name>
</gene>
<accession>A0A8H6JF57</accession>
<evidence type="ECO:0000313" key="2">
    <source>
        <dbReference type="EMBL" id="KAF6811476.1"/>
    </source>
</evidence>
<feature type="compositionally biased region" description="Polar residues" evidence="1">
    <location>
        <begin position="107"/>
        <end position="122"/>
    </location>
</feature>
<dbReference type="EMBL" id="WIGO01000463">
    <property type="protein sequence ID" value="KAF6811476.1"/>
    <property type="molecule type" value="Genomic_DNA"/>
</dbReference>
<dbReference type="AlphaFoldDB" id="A0A8H6JF57"/>
<keyword evidence="3" id="KW-1185">Reference proteome</keyword>
<feature type="compositionally biased region" description="Low complexity" evidence="1">
    <location>
        <begin position="53"/>
        <end position="71"/>
    </location>
</feature>
<dbReference type="Proteomes" id="UP000654918">
    <property type="component" value="Unassembled WGS sequence"/>
</dbReference>
<organism evidence="2 3">
    <name type="scientific">Colletotrichum plurivorum</name>
    <dbReference type="NCBI Taxonomy" id="2175906"/>
    <lineage>
        <taxon>Eukaryota</taxon>
        <taxon>Fungi</taxon>
        <taxon>Dikarya</taxon>
        <taxon>Ascomycota</taxon>
        <taxon>Pezizomycotina</taxon>
        <taxon>Sordariomycetes</taxon>
        <taxon>Hypocreomycetidae</taxon>
        <taxon>Glomerellales</taxon>
        <taxon>Glomerellaceae</taxon>
        <taxon>Colletotrichum</taxon>
        <taxon>Colletotrichum orchidearum species complex</taxon>
    </lineage>
</organism>
<proteinExistence type="predicted"/>
<reference evidence="2" key="1">
    <citation type="journal article" date="2020" name="Phytopathology">
        <title>Genome Sequence Resources of Colletotrichum truncatum, C. plurivorum, C. musicola, and C. sojae: Four Species Pathogenic to Soybean (Glycine max).</title>
        <authorList>
            <person name="Rogerio F."/>
            <person name="Boufleur T.R."/>
            <person name="Ciampi-Guillardi M."/>
            <person name="Sukno S.A."/>
            <person name="Thon M.R."/>
            <person name="Massola Junior N.S."/>
            <person name="Baroncelli R."/>
        </authorList>
    </citation>
    <scope>NUCLEOTIDE SEQUENCE</scope>
    <source>
        <strain evidence="2">LFN00145</strain>
    </source>
</reference>
<comment type="caution">
    <text evidence="2">The sequence shown here is derived from an EMBL/GenBank/DDBJ whole genome shotgun (WGS) entry which is preliminary data.</text>
</comment>
<name>A0A8H6JF57_9PEZI</name>
<feature type="region of interest" description="Disordered" evidence="1">
    <location>
        <begin position="103"/>
        <end position="182"/>
    </location>
</feature>
<protein>
    <submittedName>
        <fullName evidence="2">Uncharacterized protein</fullName>
    </submittedName>
</protein>
<evidence type="ECO:0000313" key="3">
    <source>
        <dbReference type="Proteomes" id="UP000654918"/>
    </source>
</evidence>